<dbReference type="InterPro" id="IPR036249">
    <property type="entry name" value="Thioredoxin-like_sf"/>
</dbReference>
<feature type="domain" description="Thioredoxin" evidence="1">
    <location>
        <begin position="1"/>
        <end position="143"/>
    </location>
</feature>
<gene>
    <name evidence="3" type="primary">LOC108560514</name>
</gene>
<dbReference type="InterPro" id="IPR012336">
    <property type="entry name" value="Thioredoxin-like_fold"/>
</dbReference>
<evidence type="ECO:0000313" key="3">
    <source>
        <dbReference type="RefSeq" id="XP_017773573.1"/>
    </source>
</evidence>
<dbReference type="PROSITE" id="PS51352">
    <property type="entry name" value="THIOREDOXIN_2"/>
    <property type="match status" value="1"/>
</dbReference>
<evidence type="ECO:0000313" key="2">
    <source>
        <dbReference type="Proteomes" id="UP000695000"/>
    </source>
</evidence>
<protein>
    <submittedName>
        <fullName evidence="3">Nucleoredoxin-like protein 2</fullName>
    </submittedName>
</protein>
<dbReference type="RefSeq" id="XP_017773573.1">
    <property type="nucleotide sequence ID" value="XM_017918084.1"/>
</dbReference>
<keyword evidence="2" id="KW-1185">Reference proteome</keyword>
<dbReference type="PANTHER" id="PTHR46762:SF1">
    <property type="entry name" value="NUCLEOREDOXIN-LIKE PROTEIN 2"/>
    <property type="match status" value="1"/>
</dbReference>
<dbReference type="GeneID" id="108560514"/>
<dbReference type="Gene3D" id="3.40.30.10">
    <property type="entry name" value="Glutaredoxin"/>
    <property type="match status" value="1"/>
</dbReference>
<dbReference type="Pfam" id="PF13905">
    <property type="entry name" value="Thioredoxin_8"/>
    <property type="match status" value="1"/>
</dbReference>
<dbReference type="Proteomes" id="UP000695000">
    <property type="component" value="Unplaced"/>
</dbReference>
<name>A0ABM1MG73_NICVS</name>
<sequence length="146" mass="16396">MEHLSTGTLLNCSGIKVEAAKAFKNRKIIAYYFSASWCGPCKQLLPKMKAIYKENKSRKSGLEIIFVSSDTAAPEMLKYFQERHGGWYAVPFEDSGGEILRQIYNITFIPQIIVTKDDGTIISREGTKDVEELGIDVLKAWNPSSI</sequence>
<dbReference type="InterPro" id="IPR029519">
    <property type="entry name" value="RdCVF2"/>
</dbReference>
<proteinExistence type="predicted"/>
<accession>A0ABM1MG73</accession>
<evidence type="ECO:0000259" key="1">
    <source>
        <dbReference type="PROSITE" id="PS51352"/>
    </source>
</evidence>
<organism evidence="2 3">
    <name type="scientific">Nicrophorus vespilloides</name>
    <name type="common">Boreal carrion beetle</name>
    <dbReference type="NCBI Taxonomy" id="110193"/>
    <lineage>
        <taxon>Eukaryota</taxon>
        <taxon>Metazoa</taxon>
        <taxon>Ecdysozoa</taxon>
        <taxon>Arthropoda</taxon>
        <taxon>Hexapoda</taxon>
        <taxon>Insecta</taxon>
        <taxon>Pterygota</taxon>
        <taxon>Neoptera</taxon>
        <taxon>Endopterygota</taxon>
        <taxon>Coleoptera</taxon>
        <taxon>Polyphaga</taxon>
        <taxon>Staphyliniformia</taxon>
        <taxon>Silphidae</taxon>
        <taxon>Nicrophorinae</taxon>
        <taxon>Nicrophorus</taxon>
    </lineage>
</organism>
<dbReference type="PANTHER" id="PTHR46762">
    <property type="entry name" value="NUCLEOREDOXIN-LIKE PROTEIN 2"/>
    <property type="match status" value="1"/>
</dbReference>
<dbReference type="InterPro" id="IPR013766">
    <property type="entry name" value="Thioredoxin_domain"/>
</dbReference>
<reference evidence="3" key="1">
    <citation type="submission" date="2025-08" db="UniProtKB">
        <authorList>
            <consortium name="RefSeq"/>
        </authorList>
    </citation>
    <scope>IDENTIFICATION</scope>
    <source>
        <tissue evidence="3">Whole Larva</tissue>
    </source>
</reference>
<dbReference type="SUPFAM" id="SSF52833">
    <property type="entry name" value="Thioredoxin-like"/>
    <property type="match status" value="1"/>
</dbReference>